<organism evidence="2 3">
    <name type="scientific">Crassostrea virginica</name>
    <name type="common">Eastern oyster</name>
    <dbReference type="NCBI Taxonomy" id="6565"/>
    <lineage>
        <taxon>Eukaryota</taxon>
        <taxon>Metazoa</taxon>
        <taxon>Spiralia</taxon>
        <taxon>Lophotrochozoa</taxon>
        <taxon>Mollusca</taxon>
        <taxon>Bivalvia</taxon>
        <taxon>Autobranchia</taxon>
        <taxon>Pteriomorphia</taxon>
        <taxon>Ostreida</taxon>
        <taxon>Ostreoidea</taxon>
        <taxon>Ostreidae</taxon>
        <taxon>Crassostrea</taxon>
    </lineage>
</organism>
<sequence length="108" mass="12213">MNVRVTFQILFAVLLLNVILGDDSPCWSLNGRCQYTSEPCQQYRPGYCAGPTNRQCCVKGQDYLCQKYHGMCYDVRYVICRGEYFAGYCGGGLNRKCCRNSVHFIPGG</sequence>
<proteinExistence type="predicted"/>
<dbReference type="RefSeq" id="XP_022335599.1">
    <property type="nucleotide sequence ID" value="XM_022479891.1"/>
</dbReference>
<accession>A0A8B8E7E8</accession>
<dbReference type="OrthoDB" id="2018923at2759"/>
<feature type="signal peptide" evidence="1">
    <location>
        <begin position="1"/>
        <end position="21"/>
    </location>
</feature>
<evidence type="ECO:0000313" key="2">
    <source>
        <dbReference type="Proteomes" id="UP000694844"/>
    </source>
</evidence>
<gene>
    <name evidence="3" type="primary">LOC111132150</name>
</gene>
<feature type="chain" id="PRO_5034781369" evidence="1">
    <location>
        <begin position="22"/>
        <end position="108"/>
    </location>
</feature>
<protein>
    <submittedName>
        <fullName evidence="3">Uncharacterized protein LOC111132150</fullName>
    </submittedName>
</protein>
<evidence type="ECO:0000313" key="3">
    <source>
        <dbReference type="RefSeq" id="XP_022335599.1"/>
    </source>
</evidence>
<reference evidence="3" key="1">
    <citation type="submission" date="2025-08" db="UniProtKB">
        <authorList>
            <consortium name="RefSeq"/>
        </authorList>
    </citation>
    <scope>IDENTIFICATION</scope>
    <source>
        <tissue evidence="3">Whole sample</tissue>
    </source>
</reference>
<keyword evidence="1" id="KW-0732">Signal</keyword>
<dbReference type="AlphaFoldDB" id="A0A8B8E7E8"/>
<dbReference type="KEGG" id="cvn:111132150"/>
<name>A0A8B8E7E8_CRAVI</name>
<dbReference type="GeneID" id="111132150"/>
<dbReference type="Proteomes" id="UP000694844">
    <property type="component" value="Chromosome 5"/>
</dbReference>
<keyword evidence="2" id="KW-1185">Reference proteome</keyword>
<evidence type="ECO:0000256" key="1">
    <source>
        <dbReference type="SAM" id="SignalP"/>
    </source>
</evidence>